<evidence type="ECO:0000313" key="1">
    <source>
        <dbReference type="EMBL" id="SVE42014.1"/>
    </source>
</evidence>
<name>A0A383DCD8_9ZZZZ</name>
<feature type="non-terminal residue" evidence="1">
    <location>
        <position position="1"/>
    </location>
</feature>
<proteinExistence type="predicted"/>
<dbReference type="EMBL" id="UINC01216041">
    <property type="protein sequence ID" value="SVE42014.1"/>
    <property type="molecule type" value="Genomic_DNA"/>
</dbReference>
<accession>A0A383DCD8</accession>
<protein>
    <submittedName>
        <fullName evidence="1">Uncharacterized protein</fullName>
    </submittedName>
</protein>
<reference evidence="1" key="1">
    <citation type="submission" date="2018-05" db="EMBL/GenBank/DDBJ databases">
        <authorList>
            <person name="Lanie J.A."/>
            <person name="Ng W.-L."/>
            <person name="Kazmierczak K.M."/>
            <person name="Andrzejewski T.M."/>
            <person name="Davidsen T.M."/>
            <person name="Wayne K.J."/>
            <person name="Tettelin H."/>
            <person name="Glass J.I."/>
            <person name="Rusch D."/>
            <person name="Podicherti R."/>
            <person name="Tsui H.-C.T."/>
            <person name="Winkler M.E."/>
        </authorList>
    </citation>
    <scope>NUCLEOTIDE SEQUENCE</scope>
</reference>
<sequence>NNVMRIIKNIEKSSLIAATSPNYPLTVDAYQKMKDYLLETNIEEISNDTGIVTGMIYLLKYRRWSHYNISYNQSIIKLNNNE</sequence>
<gene>
    <name evidence="1" type="ORF">METZ01_LOCUS494868</name>
</gene>
<dbReference type="AlphaFoldDB" id="A0A383DCD8"/>
<organism evidence="1">
    <name type="scientific">marine metagenome</name>
    <dbReference type="NCBI Taxonomy" id="408172"/>
    <lineage>
        <taxon>unclassified sequences</taxon>
        <taxon>metagenomes</taxon>
        <taxon>ecological metagenomes</taxon>
    </lineage>
</organism>